<evidence type="ECO:0000313" key="5">
    <source>
        <dbReference type="Proteomes" id="UP001224775"/>
    </source>
</evidence>
<feature type="transmembrane region" description="Helical" evidence="2">
    <location>
        <begin position="283"/>
        <end position="303"/>
    </location>
</feature>
<feature type="compositionally biased region" description="Basic and acidic residues" evidence="1">
    <location>
        <begin position="19"/>
        <end position="29"/>
    </location>
</feature>
<evidence type="ECO:0000256" key="1">
    <source>
        <dbReference type="SAM" id="MobiDB-lite"/>
    </source>
</evidence>
<dbReference type="GO" id="GO:0009190">
    <property type="term" value="P:cyclic nucleotide biosynthetic process"/>
    <property type="evidence" value="ECO:0007669"/>
    <property type="project" value="InterPro"/>
</dbReference>
<proteinExistence type="predicted"/>
<keyword evidence="5" id="KW-1185">Reference proteome</keyword>
<dbReference type="GO" id="GO:0035556">
    <property type="term" value="P:intracellular signal transduction"/>
    <property type="evidence" value="ECO:0007669"/>
    <property type="project" value="InterPro"/>
</dbReference>
<evidence type="ECO:0000259" key="3">
    <source>
        <dbReference type="PROSITE" id="PS50125"/>
    </source>
</evidence>
<protein>
    <submittedName>
        <fullName evidence="4">Adenylate/guanylate cyclase domain-containing protein</fullName>
        <ecNumber evidence="4">4.6.1.-</ecNumber>
    </submittedName>
</protein>
<feature type="transmembrane region" description="Helical" evidence="2">
    <location>
        <begin position="427"/>
        <end position="445"/>
    </location>
</feature>
<dbReference type="EMBL" id="JATAAI010000010">
    <property type="protein sequence ID" value="KAK1742801.1"/>
    <property type="molecule type" value="Genomic_DNA"/>
</dbReference>
<gene>
    <name evidence="4" type="ORF">QTG54_006398</name>
</gene>
<feature type="domain" description="Guanylate cyclase" evidence="3">
    <location>
        <begin position="662"/>
        <end position="700"/>
    </location>
</feature>
<feature type="compositionally biased region" description="Polar residues" evidence="1">
    <location>
        <begin position="30"/>
        <end position="66"/>
    </location>
</feature>
<reference evidence="4" key="1">
    <citation type="submission" date="2023-06" db="EMBL/GenBank/DDBJ databases">
        <title>Survivors Of The Sea: Transcriptome response of Skeletonema marinoi to long-term dormancy.</title>
        <authorList>
            <person name="Pinder M.I.M."/>
            <person name="Kourtchenko O."/>
            <person name="Robertson E.K."/>
            <person name="Larsson T."/>
            <person name="Maumus F."/>
            <person name="Osuna-Cruz C.M."/>
            <person name="Vancaester E."/>
            <person name="Stenow R."/>
            <person name="Vandepoele K."/>
            <person name="Ploug H."/>
            <person name="Bruchert V."/>
            <person name="Godhe A."/>
            <person name="Topel M."/>
        </authorList>
    </citation>
    <scope>NUCLEOTIDE SEQUENCE</scope>
    <source>
        <strain evidence="4">R05AC</strain>
    </source>
</reference>
<organism evidence="4 5">
    <name type="scientific">Skeletonema marinoi</name>
    <dbReference type="NCBI Taxonomy" id="267567"/>
    <lineage>
        <taxon>Eukaryota</taxon>
        <taxon>Sar</taxon>
        <taxon>Stramenopiles</taxon>
        <taxon>Ochrophyta</taxon>
        <taxon>Bacillariophyta</taxon>
        <taxon>Coscinodiscophyceae</taxon>
        <taxon>Thalassiosirophycidae</taxon>
        <taxon>Thalassiosirales</taxon>
        <taxon>Skeletonemataceae</taxon>
        <taxon>Skeletonema</taxon>
        <taxon>Skeletonema marinoi-dohrnii complex</taxon>
    </lineage>
</organism>
<dbReference type="CDD" id="cd07302">
    <property type="entry name" value="CHD"/>
    <property type="match status" value="1"/>
</dbReference>
<accession>A0AAD8YCI8</accession>
<keyword evidence="2" id="KW-1133">Transmembrane helix</keyword>
<dbReference type="Gene3D" id="3.30.70.1230">
    <property type="entry name" value="Nucleotide cyclase"/>
    <property type="match status" value="1"/>
</dbReference>
<evidence type="ECO:0000313" key="4">
    <source>
        <dbReference type="EMBL" id="KAK1742801.1"/>
    </source>
</evidence>
<dbReference type="Proteomes" id="UP001224775">
    <property type="component" value="Unassembled WGS sequence"/>
</dbReference>
<comment type="caution">
    <text evidence="4">The sequence shown here is derived from an EMBL/GenBank/DDBJ whole genome shotgun (WGS) entry which is preliminary data.</text>
</comment>
<dbReference type="GO" id="GO:0016829">
    <property type="term" value="F:lyase activity"/>
    <property type="evidence" value="ECO:0007669"/>
    <property type="project" value="UniProtKB-KW"/>
</dbReference>
<evidence type="ECO:0000256" key="2">
    <source>
        <dbReference type="SAM" id="Phobius"/>
    </source>
</evidence>
<feature type="region of interest" description="Disordered" evidence="1">
    <location>
        <begin position="1"/>
        <end position="86"/>
    </location>
</feature>
<sequence length="870" mass="97427">PTKIIMTISQNLFRRHRGTRGETADETHNDSSVTNNQGPDSSNGEATSTVNNGQEETTSALNSSGVVTDVENPLTETNNNSNDENDDEIQELVIRTNPNNSSTNNNEPTIQFPNWTLNQEEINTRREAIRTEIERMQHSNFIHFVVLCLVPTSLLLIVIAAILSEDGECSAEGGLTVCEREPRTFVNAFTSRCICEAVGGVLMKVVGDGDGENNMISPTRTVSADPGLLSHEELLANYDGRRRRTLEELITKEKLNRLNSRKAHVSLWLKRVRKRVRWFIDHARIKISYGDFMMAVTIFVLFGDDVRILCFPPSADGVFSFFVSLSFILFALEMILYCWPGTKAGKAGKIGAKSSRIIRMARLVRLVKLYKVASQRSREKQKLDDLKQLVESGHFNHDEIQEFLEKSNTQKQSKVGAELSDIITRRVIIAVLLMLCIVPLLTYSSPVDDELEATLFLHETNIHAGADCDYLERSVNQFRSFMGQLVEGDGIIPRVSPGNPPRWAEIISSNMAVEGGGNGSLNPMIPGKRVYALFGFCDILSFDLCTEKLEDEIMTFVNSVARIVHDEVPDGVGLATRIWAMLFDGWRIGDEATLADYRGVARELVNGVQDQTRKGMILIIILSHENPCGFLKVIVEINRDLQILAYRNDPRLCGDNDDGFSLRMGFGLHAGWAIEGAVGSLQKVDATYLSPHVNMAARMEAASRQFGVAILMTRSFFKLLSESAQSHCRKVDVVTVKGSNVPMPIYTYDTFQNQVFPQLRAPKYSNLALEDILSRQAENYDASAWTSDPDLTQLRCLATHQFKKTFERGLNDYLSGRWDFSREQLEKADKMMASNDIGGDGPSRAILKYMEDNDWVCPPSWQGHRPLTSK</sequence>
<feature type="transmembrane region" description="Helical" evidence="2">
    <location>
        <begin position="141"/>
        <end position="163"/>
    </location>
</feature>
<feature type="non-terminal residue" evidence="4">
    <location>
        <position position="1"/>
    </location>
</feature>
<dbReference type="AlphaFoldDB" id="A0AAD8YCI8"/>
<feature type="transmembrane region" description="Helical" evidence="2">
    <location>
        <begin position="318"/>
        <end position="339"/>
    </location>
</feature>
<dbReference type="InterPro" id="IPR001054">
    <property type="entry name" value="A/G_cyclase"/>
</dbReference>
<dbReference type="PROSITE" id="PS50125">
    <property type="entry name" value="GUANYLATE_CYCLASE_2"/>
    <property type="match status" value="1"/>
</dbReference>
<dbReference type="Pfam" id="PF00211">
    <property type="entry name" value="Guanylate_cyc"/>
    <property type="match status" value="1"/>
</dbReference>
<dbReference type="PANTHER" id="PTHR43336:SF3">
    <property type="entry name" value="GUANYLATE CYCLASE DOMAIN-CONTAINING PROTEIN"/>
    <property type="match status" value="1"/>
</dbReference>
<keyword evidence="4" id="KW-0456">Lyase</keyword>
<keyword evidence="2" id="KW-0472">Membrane</keyword>
<keyword evidence="2" id="KW-0812">Transmembrane</keyword>
<name>A0AAD8YCI8_9STRA</name>
<dbReference type="SUPFAM" id="SSF55073">
    <property type="entry name" value="Nucleotide cyclase"/>
    <property type="match status" value="1"/>
</dbReference>
<dbReference type="InterPro" id="IPR029787">
    <property type="entry name" value="Nucleotide_cyclase"/>
</dbReference>
<dbReference type="PANTHER" id="PTHR43336">
    <property type="entry name" value="OXYGEN SENSOR HISTIDINE KINASE RESPONSE REGULATOR DEVS/DOSS"/>
    <property type="match status" value="1"/>
</dbReference>
<dbReference type="EC" id="4.6.1.-" evidence="4"/>